<feature type="chain" id="PRO_5021492809" evidence="2">
    <location>
        <begin position="28"/>
        <end position="282"/>
    </location>
</feature>
<feature type="compositionally biased region" description="Pro residues" evidence="1">
    <location>
        <begin position="159"/>
        <end position="186"/>
    </location>
</feature>
<dbReference type="EMBL" id="RCZI01000002">
    <property type="protein sequence ID" value="TPG29331.1"/>
    <property type="molecule type" value="Genomic_DNA"/>
</dbReference>
<accession>A0A502DYG7</accession>
<evidence type="ECO:0000313" key="4">
    <source>
        <dbReference type="EMBL" id="TPG29331.1"/>
    </source>
</evidence>
<dbReference type="SMART" id="SM00287">
    <property type="entry name" value="SH3b"/>
    <property type="match status" value="1"/>
</dbReference>
<dbReference type="Gene3D" id="2.30.30.40">
    <property type="entry name" value="SH3 Domains"/>
    <property type="match status" value="1"/>
</dbReference>
<dbReference type="OrthoDB" id="8854384at2"/>
<dbReference type="RefSeq" id="WP_140841741.1">
    <property type="nucleotide sequence ID" value="NZ_RCZI01000002.1"/>
</dbReference>
<proteinExistence type="predicted"/>
<feature type="domain" description="SH3b" evidence="3">
    <location>
        <begin position="26"/>
        <end position="91"/>
    </location>
</feature>
<dbReference type="InterPro" id="IPR003646">
    <property type="entry name" value="SH3-like_bac-type"/>
</dbReference>
<dbReference type="Proteomes" id="UP000319212">
    <property type="component" value="Unassembled WGS sequence"/>
</dbReference>
<feature type="compositionally biased region" description="Pro residues" evidence="1">
    <location>
        <begin position="139"/>
        <end position="152"/>
    </location>
</feature>
<evidence type="ECO:0000256" key="2">
    <source>
        <dbReference type="SAM" id="SignalP"/>
    </source>
</evidence>
<feature type="region of interest" description="Disordered" evidence="1">
    <location>
        <begin position="139"/>
        <end position="282"/>
    </location>
</feature>
<organism evidence="4 5">
    <name type="scientific">Variovorax guangxiensis</name>
    <dbReference type="NCBI Taxonomy" id="1775474"/>
    <lineage>
        <taxon>Bacteria</taxon>
        <taxon>Pseudomonadati</taxon>
        <taxon>Pseudomonadota</taxon>
        <taxon>Betaproteobacteria</taxon>
        <taxon>Burkholderiales</taxon>
        <taxon>Comamonadaceae</taxon>
        <taxon>Variovorax</taxon>
    </lineage>
</organism>
<evidence type="ECO:0000259" key="3">
    <source>
        <dbReference type="PROSITE" id="PS51781"/>
    </source>
</evidence>
<feature type="compositionally biased region" description="Basic and acidic residues" evidence="1">
    <location>
        <begin position="188"/>
        <end position="199"/>
    </location>
</feature>
<reference evidence="4 5" key="1">
    <citation type="journal article" date="2019" name="Environ. Microbiol.">
        <title>Species interactions and distinct microbial communities in high Arctic permafrost affected cryosols are associated with the CH4 and CO2 gas fluxes.</title>
        <authorList>
            <person name="Altshuler I."/>
            <person name="Hamel J."/>
            <person name="Turney S."/>
            <person name="Magnuson E."/>
            <person name="Levesque R."/>
            <person name="Greer C."/>
            <person name="Whyte L.G."/>
        </authorList>
    </citation>
    <scope>NUCLEOTIDE SEQUENCE [LARGE SCALE GENOMIC DNA]</scope>
    <source>
        <strain evidence="4 5">S06.C</strain>
    </source>
</reference>
<evidence type="ECO:0000256" key="1">
    <source>
        <dbReference type="SAM" id="MobiDB-lite"/>
    </source>
</evidence>
<gene>
    <name evidence="4" type="ORF">EAH82_11395</name>
</gene>
<name>A0A502DYG7_9BURK</name>
<dbReference type="AlphaFoldDB" id="A0A502DYG7"/>
<evidence type="ECO:0000313" key="5">
    <source>
        <dbReference type="Proteomes" id="UP000319212"/>
    </source>
</evidence>
<comment type="caution">
    <text evidence="4">The sequence shown here is derived from an EMBL/GenBank/DDBJ whole genome shotgun (WGS) entry which is preliminary data.</text>
</comment>
<feature type="compositionally biased region" description="Basic and acidic residues" evidence="1">
    <location>
        <begin position="264"/>
        <end position="275"/>
    </location>
</feature>
<sequence length="282" mass="30330">MNQPHRAFRRWIGIGALTLAVPLAASAQQAFTNVSVNLRAGPSADYPVVAVLGGGQSLEVMGCTGGYSWCDVVLPDGLRGWLFSQALDYAYEQQRVPLATYGAVIGVPIVTFALGNYWSNYYRDRPWYGDRRWWGSRPPPPVQGWRPPPPPRAEWRPNPWRPGPGGPGPGYRPRPDRPPPPGPGFRPPIDDGYRPRPDPGFRPGGPGPRPEVRPERPRPQPRPPQMYVRPDGGARGGPPPGAGRPDRGPREAGGPPPGRGGGGGERRGGEGRGGEGRGGPGR</sequence>
<dbReference type="Pfam" id="PF08239">
    <property type="entry name" value="SH3_3"/>
    <property type="match status" value="1"/>
</dbReference>
<protein>
    <submittedName>
        <fullName evidence="4">Ligand-binding protein SH3</fullName>
    </submittedName>
</protein>
<feature type="signal peptide" evidence="2">
    <location>
        <begin position="1"/>
        <end position="27"/>
    </location>
</feature>
<keyword evidence="2" id="KW-0732">Signal</keyword>
<dbReference type="PROSITE" id="PS51781">
    <property type="entry name" value="SH3B"/>
    <property type="match status" value="1"/>
</dbReference>